<accession>A0A0L8M5R4</accession>
<dbReference type="InterPro" id="IPR018958">
    <property type="entry name" value="Knr4/Smi1-like_dom"/>
</dbReference>
<dbReference type="Proteomes" id="UP000037084">
    <property type="component" value="Unassembled WGS sequence"/>
</dbReference>
<name>A0A0L8M5R4_STRVG</name>
<dbReference type="SUPFAM" id="SSF160631">
    <property type="entry name" value="SMI1/KNR4-like"/>
    <property type="match status" value="1"/>
</dbReference>
<dbReference type="OrthoDB" id="3466111at2"/>
<dbReference type="RefSeq" id="WP_053176070.1">
    <property type="nucleotide sequence ID" value="NZ_LGUV01000360.1"/>
</dbReference>
<dbReference type="Pfam" id="PF09346">
    <property type="entry name" value="SMI1_KNR4"/>
    <property type="match status" value="1"/>
</dbReference>
<comment type="caution">
    <text evidence="2">The sequence shown here is derived from an EMBL/GenBank/DDBJ whole genome shotgun (WGS) entry which is preliminary data.</text>
</comment>
<feature type="domain" description="Knr4/Smi1-like" evidence="1">
    <location>
        <begin position="42"/>
        <end position="158"/>
    </location>
</feature>
<protein>
    <recommendedName>
        <fullName evidence="1">Knr4/Smi1-like domain-containing protein</fullName>
    </recommendedName>
</protein>
<evidence type="ECO:0000313" key="3">
    <source>
        <dbReference type="Proteomes" id="UP000037084"/>
    </source>
</evidence>
<reference evidence="3" key="1">
    <citation type="submission" date="2015-07" db="EMBL/GenBank/DDBJ databases">
        <authorList>
            <consortium name="Consortium for Microbial Forensics and Genomics (microFORGE)"/>
            <person name="Knight B.M."/>
            <person name="Roberts D.P."/>
            <person name="Lin D."/>
            <person name="Hari K."/>
            <person name="Fletcher J."/>
            <person name="Melcher U."/>
            <person name="Blagden T."/>
            <person name="Winegar R.A."/>
        </authorList>
    </citation>
    <scope>NUCLEOTIDE SEQUENCE [LARGE SCALE GENOMIC DNA]</scope>
    <source>
        <strain evidence="3">NRRL B-1447</strain>
    </source>
</reference>
<proteinExistence type="predicted"/>
<evidence type="ECO:0000259" key="1">
    <source>
        <dbReference type="Pfam" id="PF09346"/>
    </source>
</evidence>
<dbReference type="PATRIC" id="fig|1961.12.peg.6697"/>
<dbReference type="AlphaFoldDB" id="A0A0L8M5R4"/>
<sequence>MTPAPDPAHELATKRQVTEVWQRISSWLAQHAPASQAALLPGLTDDAIDLFECDLGVRIPVELRALWHMCGGDSGTNRGGCMPGNTALMPREQIVDFYRQQINSQSSGWGVDWIPVISNRVGDCAIGLYLDTGTGLLGQWSRYGDIELDEADTVATYLEEVADMLEYPALAARDLPGLVGGRLVWGDSLDPADDEAWRPLAG</sequence>
<evidence type="ECO:0000313" key="2">
    <source>
        <dbReference type="EMBL" id="KOG45726.1"/>
    </source>
</evidence>
<organism evidence="2 3">
    <name type="scientific">Streptomyces virginiae</name>
    <name type="common">Streptomyces cinnamonensis</name>
    <dbReference type="NCBI Taxonomy" id="1961"/>
    <lineage>
        <taxon>Bacteria</taxon>
        <taxon>Bacillati</taxon>
        <taxon>Actinomycetota</taxon>
        <taxon>Actinomycetes</taxon>
        <taxon>Kitasatosporales</taxon>
        <taxon>Streptomycetaceae</taxon>
        <taxon>Streptomyces</taxon>
    </lineage>
</organism>
<gene>
    <name evidence="2" type="ORF">ADK75_30180</name>
</gene>
<dbReference type="InterPro" id="IPR037883">
    <property type="entry name" value="Knr4/Smi1-like_sf"/>
</dbReference>
<dbReference type="EMBL" id="LGUV01000360">
    <property type="protein sequence ID" value="KOG45726.1"/>
    <property type="molecule type" value="Genomic_DNA"/>
</dbReference>